<keyword evidence="2" id="KW-1185">Reference proteome</keyword>
<protein>
    <submittedName>
        <fullName evidence="1">Uncharacterized protein</fullName>
    </submittedName>
</protein>
<dbReference type="EMBL" id="CP098611">
    <property type="protein sequence ID" value="USR91159.1"/>
    <property type="molecule type" value="Genomic_DNA"/>
</dbReference>
<sequence length="128" mass="14505">MTRTCTATTPQRRRLRQAAASSNRYLNAVIHQLGGSDAVMIQGKERNTYRVVAELNNVAIRGTLAHVIQTLEDVRQTRAAYSDEELQRMTELELREARMLREIQPQGHLDIIRVVSQVIEGCPDLALH</sequence>
<evidence type="ECO:0000313" key="1">
    <source>
        <dbReference type="EMBL" id="USR91159.1"/>
    </source>
</evidence>
<gene>
    <name evidence="1" type="ORF">NEA10_20435</name>
</gene>
<dbReference type="RefSeq" id="WP_252663190.1">
    <property type="nucleotide sequence ID" value="NZ_CP098611.1"/>
</dbReference>
<proteinExistence type="predicted"/>
<name>A0ABY5APM3_9CYAN</name>
<reference evidence="1" key="1">
    <citation type="submission" date="2022-06" db="EMBL/GenBank/DDBJ databases">
        <title>Genome sequence of Phormidium yuhuli AB48 isolated from an industrial photobioreactor environment.</title>
        <authorList>
            <person name="Qiu Y."/>
            <person name="Noonan A.J.C."/>
            <person name="Dofher K."/>
            <person name="Koch M."/>
            <person name="Kieft B."/>
            <person name="Lin X."/>
            <person name="Ziels R.M."/>
            <person name="Hallam S.J."/>
        </authorList>
    </citation>
    <scope>NUCLEOTIDE SEQUENCE</scope>
    <source>
        <strain evidence="1">AB48</strain>
    </source>
</reference>
<evidence type="ECO:0000313" key="2">
    <source>
        <dbReference type="Proteomes" id="UP001056708"/>
    </source>
</evidence>
<dbReference type="Proteomes" id="UP001056708">
    <property type="component" value="Chromosome"/>
</dbReference>
<accession>A0ABY5APM3</accession>
<organism evidence="1 2">
    <name type="scientific">Phormidium yuhuli AB48</name>
    <dbReference type="NCBI Taxonomy" id="2940671"/>
    <lineage>
        <taxon>Bacteria</taxon>
        <taxon>Bacillati</taxon>
        <taxon>Cyanobacteriota</taxon>
        <taxon>Cyanophyceae</taxon>
        <taxon>Oscillatoriophycideae</taxon>
        <taxon>Oscillatoriales</taxon>
        <taxon>Oscillatoriaceae</taxon>
        <taxon>Phormidium</taxon>
        <taxon>Phormidium yuhuli</taxon>
    </lineage>
</organism>